<feature type="signal peptide" evidence="5">
    <location>
        <begin position="1"/>
        <end position="28"/>
    </location>
</feature>
<reference evidence="7 8" key="1">
    <citation type="journal article" date="2019" name="Sci. Rep.">
        <title>Comparative genomics of chytrid fungi reveal insights into the obligate biotrophic and pathogenic lifestyle of Synchytrium endobioticum.</title>
        <authorList>
            <person name="van de Vossenberg B.T.L.H."/>
            <person name="Warris S."/>
            <person name="Nguyen H.D.T."/>
            <person name="van Gent-Pelzer M.P.E."/>
            <person name="Joly D.L."/>
            <person name="van de Geest H.C."/>
            <person name="Bonants P.J.M."/>
            <person name="Smith D.S."/>
            <person name="Levesque C.A."/>
            <person name="van der Lee T.A.J."/>
        </authorList>
    </citation>
    <scope>NUCLEOTIDE SEQUENCE [LARGE SCALE GENOMIC DNA]</scope>
    <source>
        <strain evidence="7 8">JEL517</strain>
    </source>
</reference>
<feature type="chain" id="PRO_5021491948" evidence="5">
    <location>
        <begin position="29"/>
        <end position="436"/>
    </location>
</feature>
<dbReference type="InterPro" id="IPR017853">
    <property type="entry name" value="GH"/>
</dbReference>
<evidence type="ECO:0000256" key="1">
    <source>
        <dbReference type="ARBA" id="ARBA00007754"/>
    </source>
</evidence>
<comment type="caution">
    <text evidence="4">Lacks conserved residue(s) required for the propagation of feature annotation.</text>
</comment>
<keyword evidence="3" id="KW-0326">Glycosidase</keyword>
<keyword evidence="8" id="KW-1185">Reference proteome</keyword>
<name>A0A507C4X2_9FUNG</name>
<dbReference type="OrthoDB" id="428177at2759"/>
<dbReference type="Proteomes" id="UP000319731">
    <property type="component" value="Unassembled WGS sequence"/>
</dbReference>
<dbReference type="PROSITE" id="PS51764">
    <property type="entry name" value="GH26"/>
    <property type="match status" value="1"/>
</dbReference>
<accession>A0A507C4X2</accession>
<gene>
    <name evidence="7" type="ORF">SmJEL517_g03973</name>
</gene>
<evidence type="ECO:0000256" key="5">
    <source>
        <dbReference type="SAM" id="SignalP"/>
    </source>
</evidence>
<comment type="similarity">
    <text evidence="1 4">Belongs to the glycosyl hydrolase 26 family.</text>
</comment>
<dbReference type="PANTHER" id="PTHR40079:SF4">
    <property type="entry name" value="GH26 DOMAIN-CONTAINING PROTEIN-RELATED"/>
    <property type="match status" value="1"/>
</dbReference>
<feature type="domain" description="GH26" evidence="6">
    <location>
        <begin position="1"/>
        <end position="362"/>
    </location>
</feature>
<evidence type="ECO:0000256" key="2">
    <source>
        <dbReference type="ARBA" id="ARBA00022801"/>
    </source>
</evidence>
<evidence type="ECO:0000256" key="4">
    <source>
        <dbReference type="PROSITE-ProRule" id="PRU01100"/>
    </source>
</evidence>
<dbReference type="InterPro" id="IPR000805">
    <property type="entry name" value="Glyco_hydro_26"/>
</dbReference>
<comment type="caution">
    <text evidence="7">The sequence shown here is derived from an EMBL/GenBank/DDBJ whole genome shotgun (WGS) entry which is preliminary data.</text>
</comment>
<dbReference type="AlphaFoldDB" id="A0A507C4X2"/>
<evidence type="ECO:0000259" key="6">
    <source>
        <dbReference type="PROSITE" id="PS51764"/>
    </source>
</evidence>
<dbReference type="GO" id="GO:0006080">
    <property type="term" value="P:substituted mannan metabolic process"/>
    <property type="evidence" value="ECO:0007669"/>
    <property type="project" value="InterPro"/>
</dbReference>
<dbReference type="Pfam" id="PF02156">
    <property type="entry name" value="Glyco_hydro_26"/>
    <property type="match status" value="1"/>
</dbReference>
<dbReference type="Gene3D" id="3.20.20.80">
    <property type="entry name" value="Glycosidases"/>
    <property type="match status" value="1"/>
</dbReference>
<dbReference type="SUPFAM" id="SSF51445">
    <property type="entry name" value="(Trans)glycosidases"/>
    <property type="match status" value="1"/>
</dbReference>
<dbReference type="EMBL" id="QEAO01000024">
    <property type="protein sequence ID" value="TPX33036.1"/>
    <property type="molecule type" value="Genomic_DNA"/>
</dbReference>
<dbReference type="GO" id="GO:0016985">
    <property type="term" value="F:mannan endo-1,4-beta-mannosidase activity"/>
    <property type="evidence" value="ECO:0007669"/>
    <property type="project" value="InterPro"/>
</dbReference>
<dbReference type="PANTHER" id="PTHR40079">
    <property type="entry name" value="MANNAN ENDO-1,4-BETA-MANNOSIDASE E-RELATED"/>
    <property type="match status" value="1"/>
</dbReference>
<dbReference type="GeneID" id="42005198"/>
<organism evidence="7 8">
    <name type="scientific">Synchytrium microbalum</name>
    <dbReference type="NCBI Taxonomy" id="1806994"/>
    <lineage>
        <taxon>Eukaryota</taxon>
        <taxon>Fungi</taxon>
        <taxon>Fungi incertae sedis</taxon>
        <taxon>Chytridiomycota</taxon>
        <taxon>Chytridiomycota incertae sedis</taxon>
        <taxon>Chytridiomycetes</taxon>
        <taxon>Synchytriales</taxon>
        <taxon>Synchytriaceae</taxon>
        <taxon>Synchytrium</taxon>
    </lineage>
</organism>
<dbReference type="InterPro" id="IPR022790">
    <property type="entry name" value="GH26_dom"/>
</dbReference>
<evidence type="ECO:0000256" key="3">
    <source>
        <dbReference type="ARBA" id="ARBA00023295"/>
    </source>
</evidence>
<protein>
    <submittedName>
        <fullName evidence="7">Mannan endo-1,4-beta-mannosidase</fullName>
    </submittedName>
</protein>
<sequence>MGTWAVPPTIRWWGVLMLASMYCLQVKSALFEPPDNAAYVMAWLDTAHNDTPAACNQRTGRDWPMYQLTQTIPTNSSTNPIPNVDTTAPTYLLDGTGTDAFLFLTIYPLSAGDMLYVTDADIQALAAQMKALNDKGRRVLMRIAPEMNANWYPYGQKPSLYIPFFRKIVIAVRKVAPLVAFVWSPTVRGLESFPAQNAVPGTLDFTLQDTNNDGVVNSFDDPYSCYYPGDAYVDWVGLTLKYLPPQQPYVVNTAPSIQTFLLSMEGAGTGNTGIAYDFYQLFVVGHDKPFCCSDCSAAFYLAGIFPDAISVPEGPGELFVKQSWWQQTITSSTTHSFYPRIKIWGLYEFRRVANNTYQDFQILNDTDPNGILPAFLQDVGSSSIRILTANKTSVVVTPPNAPSSSTKSSSHRKLNISWLTLIFLIPSLILIVQTQC</sequence>
<keyword evidence="5" id="KW-0732">Signal</keyword>
<evidence type="ECO:0000313" key="7">
    <source>
        <dbReference type="EMBL" id="TPX33036.1"/>
    </source>
</evidence>
<evidence type="ECO:0000313" key="8">
    <source>
        <dbReference type="Proteomes" id="UP000319731"/>
    </source>
</evidence>
<dbReference type="RefSeq" id="XP_031024131.1">
    <property type="nucleotide sequence ID" value="XM_031169901.1"/>
</dbReference>
<proteinExistence type="inferred from homology"/>
<keyword evidence="2" id="KW-0378">Hydrolase</keyword>
<dbReference type="STRING" id="1806994.A0A507C4X2"/>